<feature type="non-terminal residue" evidence="1">
    <location>
        <position position="1"/>
    </location>
</feature>
<comment type="caution">
    <text evidence="1">The sequence shown here is derived from an EMBL/GenBank/DDBJ whole genome shotgun (WGS) entry which is preliminary data.</text>
</comment>
<dbReference type="AlphaFoldDB" id="X1BVG8"/>
<evidence type="ECO:0000313" key="1">
    <source>
        <dbReference type="EMBL" id="GAG85137.1"/>
    </source>
</evidence>
<organism evidence="1">
    <name type="scientific">marine sediment metagenome</name>
    <dbReference type="NCBI Taxonomy" id="412755"/>
    <lineage>
        <taxon>unclassified sequences</taxon>
        <taxon>metagenomes</taxon>
        <taxon>ecological metagenomes</taxon>
    </lineage>
</organism>
<dbReference type="EMBL" id="BART01011441">
    <property type="protein sequence ID" value="GAG85137.1"/>
    <property type="molecule type" value="Genomic_DNA"/>
</dbReference>
<reference evidence="1" key="1">
    <citation type="journal article" date="2014" name="Front. Microbiol.">
        <title>High frequency of phylogenetically diverse reductive dehalogenase-homologous genes in deep subseafloor sedimentary metagenomes.</title>
        <authorList>
            <person name="Kawai M."/>
            <person name="Futagami T."/>
            <person name="Toyoda A."/>
            <person name="Takaki Y."/>
            <person name="Nishi S."/>
            <person name="Hori S."/>
            <person name="Arai W."/>
            <person name="Tsubouchi T."/>
            <person name="Morono Y."/>
            <person name="Uchiyama I."/>
            <person name="Ito T."/>
            <person name="Fujiyama A."/>
            <person name="Inagaki F."/>
            <person name="Takami H."/>
        </authorList>
    </citation>
    <scope>NUCLEOTIDE SEQUENCE</scope>
    <source>
        <strain evidence="1">Expedition CK06-06</strain>
    </source>
</reference>
<accession>X1BVG8</accession>
<sequence length="90" mass="10883">DKYFDKNNKRFLVFEKLKKKFNYMKDEPAFVQKIGTVDQYFIDVLDKFKEKGNIHGHSLFSINHHKIVEENKDILNIIIKRLNEIRKSLK</sequence>
<gene>
    <name evidence="1" type="ORF">S01H4_24377</name>
</gene>
<name>X1BVG8_9ZZZZ</name>
<protein>
    <submittedName>
        <fullName evidence="1">Uncharacterized protein</fullName>
    </submittedName>
</protein>
<proteinExistence type="predicted"/>